<feature type="domain" description="UPF0033" evidence="2">
    <location>
        <begin position="4"/>
        <end position="28"/>
    </location>
</feature>
<dbReference type="Pfam" id="PF02635">
    <property type="entry name" value="DsrE"/>
    <property type="match status" value="1"/>
</dbReference>
<proteinExistence type="inferred from homology"/>
<dbReference type="SUPFAM" id="SSF64307">
    <property type="entry name" value="SirA-like"/>
    <property type="match status" value="1"/>
</dbReference>
<dbReference type="InterPro" id="IPR036868">
    <property type="entry name" value="TusA-like_sf"/>
</dbReference>
<dbReference type="InterPro" id="IPR027396">
    <property type="entry name" value="DsrEFH-like"/>
</dbReference>
<evidence type="ECO:0000259" key="2">
    <source>
        <dbReference type="PROSITE" id="PS01148"/>
    </source>
</evidence>
<name>A0A1I0WYG9_9CLOT</name>
<dbReference type="SUPFAM" id="SSF75169">
    <property type="entry name" value="DsrEFH-like"/>
    <property type="match status" value="1"/>
</dbReference>
<dbReference type="PROSITE" id="PS01148">
    <property type="entry name" value="UPF0033"/>
    <property type="match status" value="1"/>
</dbReference>
<dbReference type="OrthoDB" id="9801500at2"/>
<keyword evidence="4" id="KW-1185">Reference proteome</keyword>
<dbReference type="EMBL" id="FOKI01000006">
    <property type="protein sequence ID" value="SFA93691.1"/>
    <property type="molecule type" value="Genomic_DNA"/>
</dbReference>
<gene>
    <name evidence="3" type="ORF">SAMN04488528_1006173</name>
</gene>
<dbReference type="Pfam" id="PF01206">
    <property type="entry name" value="TusA"/>
    <property type="match status" value="1"/>
</dbReference>
<dbReference type="InterPro" id="IPR003787">
    <property type="entry name" value="Sulphur_relay_DsrE/F-like"/>
</dbReference>
<comment type="similarity">
    <text evidence="1">Belongs to the sulfur carrier protein TusA family.</text>
</comment>
<accession>A0A1I0WYG9</accession>
<dbReference type="RefSeq" id="WP_090039622.1">
    <property type="nucleotide sequence ID" value="NZ_FOKI01000006.1"/>
</dbReference>
<dbReference type="InterPro" id="IPR001455">
    <property type="entry name" value="TusA-like"/>
</dbReference>
<evidence type="ECO:0000313" key="3">
    <source>
        <dbReference type="EMBL" id="SFA93691.1"/>
    </source>
</evidence>
<reference evidence="3 4" key="1">
    <citation type="submission" date="2016-10" db="EMBL/GenBank/DDBJ databases">
        <authorList>
            <person name="de Groot N.N."/>
        </authorList>
    </citation>
    <scope>NUCLEOTIDE SEQUENCE [LARGE SCALE GENOMIC DNA]</scope>
    <source>
        <strain evidence="3 4">DSM 12271</strain>
    </source>
</reference>
<dbReference type="CDD" id="cd03421">
    <property type="entry name" value="SirA_like_N"/>
    <property type="match status" value="1"/>
</dbReference>
<dbReference type="InterPro" id="IPR019870">
    <property type="entry name" value="Se_metab_YedF"/>
</dbReference>
<dbReference type="Proteomes" id="UP000198619">
    <property type="component" value="Unassembled WGS sequence"/>
</dbReference>
<dbReference type="STRING" id="84698.SAMN04488528_1006173"/>
<dbReference type="PANTHER" id="PTHR33279">
    <property type="entry name" value="SULFUR CARRIER PROTEIN YEDF-RELATED"/>
    <property type="match status" value="1"/>
</dbReference>
<dbReference type="PANTHER" id="PTHR33279:SF6">
    <property type="entry name" value="SULFUR CARRIER PROTEIN YEDF-RELATED"/>
    <property type="match status" value="1"/>
</dbReference>
<dbReference type="AlphaFoldDB" id="A0A1I0WYG9"/>
<organism evidence="3 4">
    <name type="scientific">Clostridium frigidicarnis</name>
    <dbReference type="NCBI Taxonomy" id="84698"/>
    <lineage>
        <taxon>Bacteria</taxon>
        <taxon>Bacillati</taxon>
        <taxon>Bacillota</taxon>
        <taxon>Clostridia</taxon>
        <taxon>Eubacteriales</taxon>
        <taxon>Clostridiaceae</taxon>
        <taxon>Clostridium</taxon>
    </lineage>
</organism>
<dbReference type="Gene3D" id="3.30.110.40">
    <property type="entry name" value="TusA-like domain"/>
    <property type="match status" value="1"/>
</dbReference>
<protein>
    <submittedName>
        <fullName evidence="3">Selenium metabolism protein YedF</fullName>
    </submittedName>
</protein>
<evidence type="ECO:0000313" key="4">
    <source>
        <dbReference type="Proteomes" id="UP000198619"/>
    </source>
</evidence>
<evidence type="ECO:0000256" key="1">
    <source>
        <dbReference type="ARBA" id="ARBA00008984"/>
    </source>
</evidence>
<dbReference type="NCBIfam" id="TIGR03527">
    <property type="entry name" value="selenium_YedF"/>
    <property type="match status" value="1"/>
</dbReference>
<sequence>MHIIDCNGLKCPTPVINTKKYFDSIEEGSATIIVDNEVAKNNIVKLCESNGYKSDVKNKENNFEITIVKENCGCEVMDFSQTTCIVVASDKLGEGDDTLGTTLMKSYLFALSESDNLPTNLVFMNGGVKLVVNNSSCLESILKLNERGVEITSCGTCLDFFQIKDQLAVGEISNMYAIVDLMNKSNNTIKL</sequence>